<feature type="coiled-coil region" evidence="1">
    <location>
        <begin position="201"/>
        <end position="228"/>
    </location>
</feature>
<organism evidence="2 3">
    <name type="scientific">Calycina marina</name>
    <dbReference type="NCBI Taxonomy" id="1763456"/>
    <lineage>
        <taxon>Eukaryota</taxon>
        <taxon>Fungi</taxon>
        <taxon>Dikarya</taxon>
        <taxon>Ascomycota</taxon>
        <taxon>Pezizomycotina</taxon>
        <taxon>Leotiomycetes</taxon>
        <taxon>Helotiales</taxon>
        <taxon>Pezizellaceae</taxon>
        <taxon>Calycina</taxon>
    </lineage>
</organism>
<protein>
    <submittedName>
        <fullName evidence="2">Uncharacterized protein</fullName>
    </submittedName>
</protein>
<name>A0A9P7YZI0_9HELO</name>
<gene>
    <name evidence="2" type="ORF">BJ878DRAFT_192422</name>
</gene>
<accession>A0A9P7YZI0</accession>
<evidence type="ECO:0000313" key="2">
    <source>
        <dbReference type="EMBL" id="KAG9242043.1"/>
    </source>
</evidence>
<sequence>MALETPLFSLPRGEGLRELILQCQGRYFKLRDIYTFYQPDKDLAKLQEIWQEASLNAITALLNNAIPLLARGPNEQVSDIVDEMMSAPDCEPYQSRFDKIRAGSYHNITAEEFYNRGYTFYTGTPALPILSSKFNQDYDTIVLAPISISFHVIHIRDSKRLLADIVRDSMVAKSKEVTEMFLTSRYKDYTVGQIRKEFTQHVLQQKQLEQLEAEEEKKRRQNNHQKLVVTPTHKLNTMMPRKSPKKIFIKPVPIRLADPNSLLQRTPNAPIEGFVIFDSKFQDLRDELAVKPLNVFKKPAHATIAAPAPRHQVDTNNRSAQLNPEAKEELQKLGHDWEKERNMVVGGDAEHAEKLIQIGKIKDFEHGSSVLNRSWEFQADRRLNGKFDNEWFRPEAEQNGGFWRNNPGMDDYHRSLAHQARTGEQRPFDLPIPALYPEPPVEPVFWSFVPSQPKGKKSLRALLLSGKTGELKRVLNTEIVREGKAPEEVQEYEDILRDMHMEAEENIGIGREWMKSCA</sequence>
<proteinExistence type="predicted"/>
<dbReference type="EMBL" id="MU254120">
    <property type="protein sequence ID" value="KAG9242043.1"/>
    <property type="molecule type" value="Genomic_DNA"/>
</dbReference>
<keyword evidence="1" id="KW-0175">Coiled coil</keyword>
<reference evidence="2" key="1">
    <citation type="journal article" date="2021" name="IMA Fungus">
        <title>Genomic characterization of three marine fungi, including Emericellopsis atlantica sp. nov. with signatures of a generalist lifestyle and marine biomass degradation.</title>
        <authorList>
            <person name="Hagestad O.C."/>
            <person name="Hou L."/>
            <person name="Andersen J.H."/>
            <person name="Hansen E.H."/>
            <person name="Altermark B."/>
            <person name="Li C."/>
            <person name="Kuhnert E."/>
            <person name="Cox R.J."/>
            <person name="Crous P.W."/>
            <person name="Spatafora J.W."/>
            <person name="Lail K."/>
            <person name="Amirebrahimi M."/>
            <person name="Lipzen A."/>
            <person name="Pangilinan J."/>
            <person name="Andreopoulos W."/>
            <person name="Hayes R.D."/>
            <person name="Ng V."/>
            <person name="Grigoriev I.V."/>
            <person name="Jackson S.A."/>
            <person name="Sutton T.D.S."/>
            <person name="Dobson A.D.W."/>
            <person name="Rama T."/>
        </authorList>
    </citation>
    <scope>NUCLEOTIDE SEQUENCE</scope>
    <source>
        <strain evidence="2">TRa3180A</strain>
    </source>
</reference>
<evidence type="ECO:0000313" key="3">
    <source>
        <dbReference type="Proteomes" id="UP000887226"/>
    </source>
</evidence>
<comment type="caution">
    <text evidence="2">The sequence shown here is derived from an EMBL/GenBank/DDBJ whole genome shotgun (WGS) entry which is preliminary data.</text>
</comment>
<evidence type="ECO:0000256" key="1">
    <source>
        <dbReference type="SAM" id="Coils"/>
    </source>
</evidence>
<dbReference type="AlphaFoldDB" id="A0A9P7YZI0"/>
<dbReference type="Proteomes" id="UP000887226">
    <property type="component" value="Unassembled WGS sequence"/>
</dbReference>
<keyword evidence="3" id="KW-1185">Reference proteome</keyword>